<proteinExistence type="inferred from homology"/>
<evidence type="ECO:0000256" key="1">
    <source>
        <dbReference type="ARBA" id="ARBA00005879"/>
    </source>
</evidence>
<sequence length="505" mass="54194">MEPSGSTGKVYLVGGGSGDPGLLTLRGQQCLALADVVMYDYLVNPVLLRHCRPEAKLVCLGQHGRSRIWPQDEINAHLIAYARAGNAVVRLKSGDPAVFARGAEECLALRQAAIEFEMVPGITAAIAAASFAGIPITHRDHASAVALVTGHEKADKEGPAVDYKKLAQFPGTIVFYMGVTSAGEWSRDLLSEGKPASTPIAIVRRVSFPDQSIHLTTLGDVAQFVKQTGLRPPVVFIVGEVVNLRDELTWFDRRPLFGTTVLVTRPAQQAESLARPLEELGAAVLLDPAIVIGMPEDSAPLVQAIHTLETYDWLVFASASGVEKFFEQLISLGYDLRKLAHIRLAVVGSGTSAALEKLHLRADLVPENFEAESLAAMLAPEAAGKRVLIVRASRGREVLPQLLANSGAGVEQVVAYESVDNLVPDPLVVQRLTERKIDYISVTSSAIATSLVNRYGDLLRSAKLASLSPITSATIRSLGHEVAVEATLYTMAGLVEAIMHDRAQQ</sequence>
<gene>
    <name evidence="12" type="ordered locus">Psta_4644</name>
</gene>
<organism evidence="12 13">
    <name type="scientific">Pirellula staleyi (strain ATCC 27377 / DSM 6068 / ICPB 4128)</name>
    <name type="common">Pirella staleyi</name>
    <dbReference type="NCBI Taxonomy" id="530564"/>
    <lineage>
        <taxon>Bacteria</taxon>
        <taxon>Pseudomonadati</taxon>
        <taxon>Planctomycetota</taxon>
        <taxon>Planctomycetia</taxon>
        <taxon>Pirellulales</taxon>
        <taxon>Pirellulaceae</taxon>
        <taxon>Pirellula</taxon>
    </lineage>
</organism>
<dbReference type="SUPFAM" id="SSF69618">
    <property type="entry name" value="HemD-like"/>
    <property type="match status" value="1"/>
</dbReference>
<dbReference type="GO" id="GO:0032259">
    <property type="term" value="P:methylation"/>
    <property type="evidence" value="ECO:0007669"/>
    <property type="project" value="UniProtKB-KW"/>
</dbReference>
<dbReference type="InterPro" id="IPR035996">
    <property type="entry name" value="4pyrrol_Methylase_sf"/>
</dbReference>
<dbReference type="NCBIfam" id="TIGR01469">
    <property type="entry name" value="cobA_cysG_Cterm"/>
    <property type="match status" value="1"/>
</dbReference>
<dbReference type="KEGG" id="psl:Psta_4644"/>
<evidence type="ECO:0000259" key="10">
    <source>
        <dbReference type="Pfam" id="PF00590"/>
    </source>
</evidence>
<dbReference type="Pfam" id="PF02602">
    <property type="entry name" value="HEM4"/>
    <property type="match status" value="1"/>
</dbReference>
<dbReference type="Pfam" id="PF00590">
    <property type="entry name" value="TP_methylase"/>
    <property type="match status" value="1"/>
</dbReference>
<dbReference type="InterPro" id="IPR014776">
    <property type="entry name" value="4pyrrole_Mease_sub2"/>
</dbReference>
<keyword evidence="7" id="KW-0627">Porphyrin biosynthesis</keyword>
<accession>D2R7V5</accession>
<dbReference type="PANTHER" id="PTHR45790">
    <property type="entry name" value="SIROHEME SYNTHASE-RELATED"/>
    <property type="match status" value="1"/>
</dbReference>
<evidence type="ECO:0000256" key="8">
    <source>
        <dbReference type="ARBA" id="ARBA00025705"/>
    </source>
</evidence>
<reference evidence="12 13" key="1">
    <citation type="journal article" date="2009" name="Stand. Genomic Sci.">
        <title>Complete genome sequence of Pirellula staleyi type strain (ATCC 27377).</title>
        <authorList>
            <person name="Clum A."/>
            <person name="Tindall B.J."/>
            <person name="Sikorski J."/>
            <person name="Ivanova N."/>
            <person name="Mavrommatis K."/>
            <person name="Lucas S."/>
            <person name="Glavina del Rio T."/>
            <person name="Nolan M."/>
            <person name="Chen F."/>
            <person name="Tice H."/>
            <person name="Pitluck S."/>
            <person name="Cheng J.F."/>
            <person name="Chertkov O."/>
            <person name="Brettin T."/>
            <person name="Han C."/>
            <person name="Detter J.C."/>
            <person name="Kuske C."/>
            <person name="Bruce D."/>
            <person name="Goodwin L."/>
            <person name="Ovchinikova G."/>
            <person name="Pati A."/>
            <person name="Mikhailova N."/>
            <person name="Chen A."/>
            <person name="Palaniappan K."/>
            <person name="Land M."/>
            <person name="Hauser L."/>
            <person name="Chang Y.J."/>
            <person name="Jeffries C.D."/>
            <person name="Chain P."/>
            <person name="Rohde M."/>
            <person name="Goker M."/>
            <person name="Bristow J."/>
            <person name="Eisen J.A."/>
            <person name="Markowitz V."/>
            <person name="Hugenholtz P."/>
            <person name="Kyrpides N.C."/>
            <person name="Klenk H.P."/>
            <person name="Lapidus A."/>
        </authorList>
    </citation>
    <scope>NUCLEOTIDE SEQUENCE [LARGE SCALE GENOMIC DNA]</scope>
    <source>
        <strain evidence="13">ATCC 27377 / DSM 6068 / ICPB 4128</strain>
    </source>
</reference>
<evidence type="ECO:0000256" key="4">
    <source>
        <dbReference type="ARBA" id="ARBA00022603"/>
    </source>
</evidence>
<evidence type="ECO:0000256" key="6">
    <source>
        <dbReference type="ARBA" id="ARBA00022691"/>
    </source>
</evidence>
<dbReference type="GO" id="GO:0004851">
    <property type="term" value="F:uroporphyrin-III C-methyltransferase activity"/>
    <property type="evidence" value="ECO:0007669"/>
    <property type="project" value="UniProtKB-EC"/>
</dbReference>
<dbReference type="Gene3D" id="3.30.950.10">
    <property type="entry name" value="Methyltransferase, Cobalt-precorrin-4 Transmethylase, Domain 2"/>
    <property type="match status" value="1"/>
</dbReference>
<evidence type="ECO:0000256" key="7">
    <source>
        <dbReference type="ARBA" id="ARBA00023244"/>
    </source>
</evidence>
<comment type="pathway">
    <text evidence="9">Cofactor biosynthesis; adenosylcobalamin biosynthesis; precorrin-2 from uroporphyrinogen III: step 1/1.</text>
</comment>
<evidence type="ECO:0000256" key="9">
    <source>
        <dbReference type="ARBA" id="ARBA00060548"/>
    </source>
</evidence>
<evidence type="ECO:0000256" key="2">
    <source>
        <dbReference type="ARBA" id="ARBA00012162"/>
    </source>
</evidence>
<dbReference type="SUPFAM" id="SSF53790">
    <property type="entry name" value="Tetrapyrrole methylase"/>
    <property type="match status" value="1"/>
</dbReference>
<evidence type="ECO:0000256" key="3">
    <source>
        <dbReference type="ARBA" id="ARBA00022573"/>
    </source>
</evidence>
<dbReference type="CDD" id="cd11642">
    <property type="entry name" value="SUMT"/>
    <property type="match status" value="1"/>
</dbReference>
<keyword evidence="5 12" id="KW-0808">Transferase</keyword>
<dbReference type="GO" id="GO:0004852">
    <property type="term" value="F:uroporphyrinogen-III synthase activity"/>
    <property type="evidence" value="ECO:0007669"/>
    <property type="project" value="InterPro"/>
</dbReference>
<dbReference type="InterPro" id="IPR003754">
    <property type="entry name" value="4pyrrol_synth_uPrphyn_synth"/>
</dbReference>
<comment type="pathway">
    <text evidence="8">Porphyrin-containing compound metabolism; siroheme biosynthesis; precorrin-2 from uroporphyrinogen III: step 1/1.</text>
</comment>
<dbReference type="InterPro" id="IPR036108">
    <property type="entry name" value="4pyrrol_syn_uPrphyn_synt_sf"/>
</dbReference>
<dbReference type="AlphaFoldDB" id="D2R7V5"/>
<dbReference type="eggNOG" id="COG1587">
    <property type="taxonomic scope" value="Bacteria"/>
</dbReference>
<dbReference type="GO" id="GO:0009236">
    <property type="term" value="P:cobalamin biosynthetic process"/>
    <property type="evidence" value="ECO:0007669"/>
    <property type="project" value="UniProtKB-KW"/>
</dbReference>
<evidence type="ECO:0000313" key="13">
    <source>
        <dbReference type="Proteomes" id="UP000001887"/>
    </source>
</evidence>
<dbReference type="EC" id="2.1.1.107" evidence="2"/>
<dbReference type="Proteomes" id="UP000001887">
    <property type="component" value="Chromosome"/>
</dbReference>
<name>D2R7V5_PIRSD</name>
<evidence type="ECO:0000313" key="12">
    <source>
        <dbReference type="EMBL" id="ADB19286.1"/>
    </source>
</evidence>
<dbReference type="InterPro" id="IPR014777">
    <property type="entry name" value="4pyrrole_Mease_sub1"/>
</dbReference>
<dbReference type="InterPro" id="IPR006366">
    <property type="entry name" value="CobA/CysG_C"/>
</dbReference>
<evidence type="ECO:0000259" key="11">
    <source>
        <dbReference type="Pfam" id="PF02602"/>
    </source>
</evidence>
<dbReference type="OrthoDB" id="9815856at2"/>
<dbReference type="HOGENOM" id="CLU_011276_6_0_0"/>
<keyword evidence="3" id="KW-0169">Cobalamin biosynthesis</keyword>
<evidence type="ECO:0000256" key="5">
    <source>
        <dbReference type="ARBA" id="ARBA00022679"/>
    </source>
</evidence>
<dbReference type="CDD" id="cd06578">
    <property type="entry name" value="HemD"/>
    <property type="match status" value="1"/>
</dbReference>
<comment type="similarity">
    <text evidence="1">Belongs to the precorrin methyltransferase family.</text>
</comment>
<dbReference type="Gene3D" id="3.40.50.10090">
    <property type="match status" value="2"/>
</dbReference>
<dbReference type="NCBIfam" id="NF004790">
    <property type="entry name" value="PRK06136.1"/>
    <property type="match status" value="1"/>
</dbReference>
<dbReference type="GO" id="GO:0019354">
    <property type="term" value="P:siroheme biosynthetic process"/>
    <property type="evidence" value="ECO:0007669"/>
    <property type="project" value="InterPro"/>
</dbReference>
<dbReference type="PANTHER" id="PTHR45790:SF3">
    <property type="entry name" value="S-ADENOSYL-L-METHIONINE-DEPENDENT UROPORPHYRINOGEN III METHYLTRANSFERASE, CHLOROPLASTIC"/>
    <property type="match status" value="1"/>
</dbReference>
<feature type="domain" description="Tetrapyrrole biosynthesis uroporphyrinogen III synthase" evidence="11">
    <location>
        <begin position="272"/>
        <end position="496"/>
    </location>
</feature>
<dbReference type="FunFam" id="3.40.1010.10:FF:000001">
    <property type="entry name" value="Siroheme synthase"/>
    <property type="match status" value="1"/>
</dbReference>
<keyword evidence="4 12" id="KW-0489">Methyltransferase</keyword>
<dbReference type="InterPro" id="IPR050161">
    <property type="entry name" value="Siro_Cobalamin_biosynth"/>
</dbReference>
<dbReference type="STRING" id="530564.Psta_4644"/>
<keyword evidence="6" id="KW-0949">S-adenosyl-L-methionine</keyword>
<keyword evidence="13" id="KW-1185">Reference proteome</keyword>
<dbReference type="Gene3D" id="3.40.1010.10">
    <property type="entry name" value="Cobalt-precorrin-4 Transmethylase, Domain 1"/>
    <property type="match status" value="1"/>
</dbReference>
<feature type="domain" description="Tetrapyrrole methylase" evidence="10">
    <location>
        <begin position="9"/>
        <end position="221"/>
    </location>
</feature>
<dbReference type="InterPro" id="IPR000878">
    <property type="entry name" value="4pyrrol_Mease"/>
</dbReference>
<dbReference type="EMBL" id="CP001848">
    <property type="protein sequence ID" value="ADB19286.1"/>
    <property type="molecule type" value="Genomic_DNA"/>
</dbReference>
<protein>
    <recommendedName>
        <fullName evidence="2">uroporphyrinogen-III C-methyltransferase</fullName>
        <ecNumber evidence="2">2.1.1.107</ecNumber>
    </recommendedName>
</protein>
<dbReference type="FunFam" id="3.30.950.10:FF:000001">
    <property type="entry name" value="Siroheme synthase"/>
    <property type="match status" value="1"/>
</dbReference>
<dbReference type="eggNOG" id="COG0007">
    <property type="taxonomic scope" value="Bacteria"/>
</dbReference>